<evidence type="ECO:0000313" key="10">
    <source>
        <dbReference type="Proteomes" id="UP000515728"/>
    </source>
</evidence>
<dbReference type="GO" id="GO:0008379">
    <property type="term" value="F:thioredoxin peroxidase activity"/>
    <property type="evidence" value="ECO:0007669"/>
    <property type="project" value="InterPro"/>
</dbReference>
<keyword evidence="10" id="KW-1185">Reference proteome</keyword>
<dbReference type="GO" id="GO:0005737">
    <property type="term" value="C:cytoplasm"/>
    <property type="evidence" value="ECO:0007669"/>
    <property type="project" value="TreeGrafter"/>
</dbReference>
<dbReference type="Proteomes" id="UP000515728">
    <property type="component" value="Chromosome"/>
</dbReference>
<dbReference type="CDD" id="cd03013">
    <property type="entry name" value="PRX5_like"/>
    <property type="match status" value="1"/>
</dbReference>
<keyword evidence="1 6" id="KW-0575">Peroxidase</keyword>
<keyword evidence="4 6" id="KW-0676">Redox-active center</keyword>
<dbReference type="InterPro" id="IPR036249">
    <property type="entry name" value="Thioredoxin-like_sf"/>
</dbReference>
<dbReference type="Pfam" id="PF08534">
    <property type="entry name" value="Redoxin"/>
    <property type="match status" value="1"/>
</dbReference>
<feature type="region of interest" description="Disordered" evidence="7">
    <location>
        <begin position="1"/>
        <end position="24"/>
    </location>
</feature>
<comment type="similarity">
    <text evidence="6">Belongs to the peroxiredoxin family. Prx5 subfamily.</text>
</comment>
<evidence type="ECO:0000256" key="3">
    <source>
        <dbReference type="ARBA" id="ARBA00023002"/>
    </source>
</evidence>
<organism evidence="9 10">
    <name type="scientific">Pseudonocardia petroleophila</name>
    <dbReference type="NCBI Taxonomy" id="37331"/>
    <lineage>
        <taxon>Bacteria</taxon>
        <taxon>Bacillati</taxon>
        <taxon>Actinomycetota</taxon>
        <taxon>Actinomycetes</taxon>
        <taxon>Pseudonocardiales</taxon>
        <taxon>Pseudonocardiaceae</taxon>
        <taxon>Pseudonocardia</taxon>
    </lineage>
</organism>
<gene>
    <name evidence="9" type="ORF">H6H00_17930</name>
</gene>
<dbReference type="GO" id="GO:0045454">
    <property type="term" value="P:cell redox homeostasis"/>
    <property type="evidence" value="ECO:0007669"/>
    <property type="project" value="TreeGrafter"/>
</dbReference>
<accession>A0A7G7MBI4</accession>
<comment type="catalytic activity">
    <reaction evidence="6">
        <text>a hydroperoxide + 2 glutathione = an alcohol + glutathione disulfide + H2O</text>
        <dbReference type="Rhea" id="RHEA:62632"/>
        <dbReference type="ChEBI" id="CHEBI:15377"/>
        <dbReference type="ChEBI" id="CHEBI:30879"/>
        <dbReference type="ChEBI" id="CHEBI:35924"/>
        <dbReference type="ChEBI" id="CHEBI:57925"/>
        <dbReference type="ChEBI" id="CHEBI:58297"/>
        <dbReference type="EC" id="1.11.1.27"/>
    </reaction>
</comment>
<dbReference type="PANTHER" id="PTHR10430">
    <property type="entry name" value="PEROXIREDOXIN"/>
    <property type="match status" value="1"/>
</dbReference>
<evidence type="ECO:0000256" key="7">
    <source>
        <dbReference type="SAM" id="MobiDB-lite"/>
    </source>
</evidence>
<feature type="domain" description="Thioredoxin" evidence="8">
    <location>
        <begin position="3"/>
        <end position="161"/>
    </location>
</feature>
<evidence type="ECO:0000256" key="2">
    <source>
        <dbReference type="ARBA" id="ARBA00022862"/>
    </source>
</evidence>
<dbReference type="PROSITE" id="PS51352">
    <property type="entry name" value="THIOREDOXIN_2"/>
    <property type="match status" value="1"/>
</dbReference>
<evidence type="ECO:0000256" key="6">
    <source>
        <dbReference type="RuleBase" id="RU366011"/>
    </source>
</evidence>
<evidence type="ECO:0000256" key="1">
    <source>
        <dbReference type="ARBA" id="ARBA00022559"/>
    </source>
</evidence>
<keyword evidence="3 6" id="KW-0560">Oxidoreductase</keyword>
<dbReference type="InterPro" id="IPR013740">
    <property type="entry name" value="Redoxin"/>
</dbReference>
<evidence type="ECO:0000256" key="5">
    <source>
        <dbReference type="PIRSR" id="PIRSR637944-1"/>
    </source>
</evidence>
<dbReference type="GO" id="GO:0034599">
    <property type="term" value="P:cellular response to oxidative stress"/>
    <property type="evidence" value="ECO:0007669"/>
    <property type="project" value="InterPro"/>
</dbReference>
<reference evidence="9 10" key="1">
    <citation type="submission" date="2020-08" db="EMBL/GenBank/DDBJ databases">
        <authorList>
            <person name="Mo P."/>
        </authorList>
    </citation>
    <scope>NUCLEOTIDE SEQUENCE [LARGE SCALE GENOMIC DNA]</scope>
    <source>
        <strain evidence="9 10">CGMCC 4.1532</strain>
    </source>
</reference>
<dbReference type="PANTHER" id="PTHR10430:SF16">
    <property type="entry name" value="PEROXIREDOXIN-5, MITOCHONDRIAL"/>
    <property type="match status" value="1"/>
</dbReference>
<dbReference type="AlphaFoldDB" id="A0A7G7MBI4"/>
<name>A0A7G7MBI4_9PSEU</name>
<dbReference type="SUPFAM" id="SSF52833">
    <property type="entry name" value="Thioredoxin-like"/>
    <property type="match status" value="1"/>
</dbReference>
<dbReference type="EC" id="1.11.1.27" evidence="6"/>
<evidence type="ECO:0000256" key="4">
    <source>
        <dbReference type="ARBA" id="ARBA00023284"/>
    </source>
</evidence>
<dbReference type="GO" id="GO:0042744">
    <property type="term" value="P:hydrogen peroxide catabolic process"/>
    <property type="evidence" value="ECO:0007669"/>
    <property type="project" value="TreeGrafter"/>
</dbReference>
<dbReference type="InterPro" id="IPR013766">
    <property type="entry name" value="Thioredoxin_domain"/>
</dbReference>
<sequence>MTLSSGDRIPDATLMTMTPDGPAPVSSTDALGTGTVVLFAVPGAFTPACSDHHLPGYVLRADELRAKGVDTVACIAVNDAFVLGAWGESVGNDGKVLMLGDGNAEFATAAGLELDGTGFGLGTRSQRYAAILRDGVVSDLFVEPVPTEVTGSSVESVLEKL</sequence>
<proteinExistence type="inferred from homology"/>
<dbReference type="FunFam" id="3.40.30.10:FF:000020">
    <property type="entry name" value="Peroxiredoxin"/>
    <property type="match status" value="1"/>
</dbReference>
<evidence type="ECO:0000259" key="8">
    <source>
        <dbReference type="PROSITE" id="PS51352"/>
    </source>
</evidence>
<dbReference type="RefSeq" id="WP_185716907.1">
    <property type="nucleotide sequence ID" value="NZ_BAAAWI010000001.1"/>
</dbReference>
<evidence type="ECO:0000313" key="9">
    <source>
        <dbReference type="EMBL" id="QNG50145.1"/>
    </source>
</evidence>
<protein>
    <recommendedName>
        <fullName evidence="6">Glutathione-dependent peroxiredoxin</fullName>
        <ecNumber evidence="6">1.11.1.27</ecNumber>
    </recommendedName>
</protein>
<comment type="function">
    <text evidence="6">Thiol-specific peroxidase that catalyzes the reduction of hydrogen peroxide and organic hydroperoxides to water and alcohols, respectively. Plays a role in cell protection against oxidative stress by detoxifying peroxides.</text>
</comment>
<dbReference type="InterPro" id="IPR037944">
    <property type="entry name" value="PRX5-like"/>
</dbReference>
<keyword evidence="2 6" id="KW-0049">Antioxidant</keyword>
<dbReference type="Gene3D" id="3.40.30.10">
    <property type="entry name" value="Glutaredoxin"/>
    <property type="match status" value="1"/>
</dbReference>
<dbReference type="KEGG" id="ppel:H6H00_17930"/>
<feature type="active site" description="Cysteine sulfenic acid (-SOH) intermediate" evidence="5">
    <location>
        <position position="49"/>
    </location>
</feature>
<dbReference type="EMBL" id="CP060131">
    <property type="protein sequence ID" value="QNG50145.1"/>
    <property type="molecule type" value="Genomic_DNA"/>
</dbReference>